<dbReference type="Pfam" id="PF03813">
    <property type="entry name" value="Nrap"/>
    <property type="match status" value="1"/>
</dbReference>
<comment type="function">
    <text evidence="6">Part of the small subunit (SSU) processome, first precursor of the small eukaryotic ribosomal subunit. During the assembly of the SSU processome in the nucleolus, many ribosome biogenesis factors, an RNA chaperone and ribosomal proteins associate with the nascent pre-rRNA and work in concert to generate RNA folding, modifications, rearrangements and cleavage as well as targeted degradation of pre-ribosomal RNA by the RNA exosome.</text>
</comment>
<gene>
    <name evidence="10" type="ORF">BSL78_01560</name>
</gene>
<protein>
    <recommendedName>
        <fullName evidence="3 7">Nucleolar protein 6</fullName>
    </recommendedName>
</protein>
<accession>A0A2G8LMR0</accession>
<dbReference type="GO" id="GO:0006409">
    <property type="term" value="P:tRNA export from nucleus"/>
    <property type="evidence" value="ECO:0007669"/>
    <property type="project" value="TreeGrafter"/>
</dbReference>
<dbReference type="GO" id="GO:0006364">
    <property type="term" value="P:rRNA processing"/>
    <property type="evidence" value="ECO:0007669"/>
    <property type="project" value="TreeGrafter"/>
</dbReference>
<dbReference type="GO" id="GO:0003723">
    <property type="term" value="F:RNA binding"/>
    <property type="evidence" value="ECO:0007669"/>
    <property type="project" value="UniProtKB-KW"/>
</dbReference>
<dbReference type="EMBL" id="MRZV01000030">
    <property type="protein sequence ID" value="PIK61547.1"/>
    <property type="molecule type" value="Genomic_DNA"/>
</dbReference>
<dbReference type="STRING" id="307972.A0A2G8LMR0"/>
<dbReference type="PANTHER" id="PTHR17972:SF0">
    <property type="entry name" value="NUCLEOLAR PROTEIN 6"/>
    <property type="match status" value="1"/>
</dbReference>
<feature type="domain" description="Nrap protein" evidence="8">
    <location>
        <begin position="110"/>
        <end position="240"/>
    </location>
</feature>
<name>A0A2G8LMR0_STIJA</name>
<dbReference type="InterPro" id="IPR035082">
    <property type="entry name" value="Nrap_D1"/>
</dbReference>
<feature type="domain" description="Nrap protein" evidence="9">
    <location>
        <begin position="244"/>
        <end position="385"/>
    </location>
</feature>
<evidence type="ECO:0000256" key="7">
    <source>
        <dbReference type="RuleBase" id="RU364032"/>
    </source>
</evidence>
<dbReference type="AlphaFoldDB" id="A0A2G8LMR0"/>
<evidence type="ECO:0000313" key="10">
    <source>
        <dbReference type="EMBL" id="PIK61547.1"/>
    </source>
</evidence>
<dbReference type="Proteomes" id="UP000230750">
    <property type="component" value="Unassembled WGS sequence"/>
</dbReference>
<dbReference type="GO" id="GO:0032545">
    <property type="term" value="C:CURI complex"/>
    <property type="evidence" value="ECO:0007669"/>
    <property type="project" value="TreeGrafter"/>
</dbReference>
<reference evidence="10 11" key="1">
    <citation type="journal article" date="2017" name="PLoS Biol.">
        <title>The sea cucumber genome provides insights into morphological evolution and visceral regeneration.</title>
        <authorList>
            <person name="Zhang X."/>
            <person name="Sun L."/>
            <person name="Yuan J."/>
            <person name="Sun Y."/>
            <person name="Gao Y."/>
            <person name="Zhang L."/>
            <person name="Li S."/>
            <person name="Dai H."/>
            <person name="Hamel J.F."/>
            <person name="Liu C."/>
            <person name="Yu Y."/>
            <person name="Liu S."/>
            <person name="Lin W."/>
            <person name="Guo K."/>
            <person name="Jin S."/>
            <person name="Xu P."/>
            <person name="Storey K.B."/>
            <person name="Huan P."/>
            <person name="Zhang T."/>
            <person name="Zhou Y."/>
            <person name="Zhang J."/>
            <person name="Lin C."/>
            <person name="Li X."/>
            <person name="Xing L."/>
            <person name="Huo D."/>
            <person name="Sun M."/>
            <person name="Wang L."/>
            <person name="Mercier A."/>
            <person name="Li F."/>
            <person name="Yang H."/>
            <person name="Xiang J."/>
        </authorList>
    </citation>
    <scope>NUCLEOTIDE SEQUENCE [LARGE SCALE GENOMIC DNA]</scope>
    <source>
        <strain evidence="10">Shaxun</strain>
        <tissue evidence="10">Muscle</tissue>
    </source>
</reference>
<dbReference type="FunFam" id="1.10.1410.10:FF:000005">
    <property type="entry name" value="Nucleolar protein 6"/>
    <property type="match status" value="1"/>
</dbReference>
<evidence type="ECO:0000256" key="1">
    <source>
        <dbReference type="ARBA" id="ARBA00004604"/>
    </source>
</evidence>
<comment type="caution">
    <text evidence="10">The sequence shown here is derived from an EMBL/GenBank/DDBJ whole genome shotgun (WGS) entry which is preliminary data.</text>
</comment>
<keyword evidence="11" id="KW-1185">Reference proteome</keyword>
<dbReference type="OrthoDB" id="10251401at2759"/>
<evidence type="ECO:0000313" key="11">
    <source>
        <dbReference type="Proteomes" id="UP000230750"/>
    </source>
</evidence>
<keyword evidence="5 7" id="KW-0539">Nucleus</keyword>
<dbReference type="GO" id="GO:0032040">
    <property type="term" value="C:small-subunit processome"/>
    <property type="evidence" value="ECO:0007669"/>
    <property type="project" value="TreeGrafter"/>
</dbReference>
<dbReference type="InterPro" id="IPR005554">
    <property type="entry name" value="NOL6/Upt22"/>
</dbReference>
<comment type="subcellular location">
    <subcellularLocation>
        <location evidence="1 7">Nucleus</location>
        <location evidence="1 7">Nucleolus</location>
    </subcellularLocation>
</comment>
<dbReference type="InterPro" id="IPR035367">
    <property type="entry name" value="Nrap_D2"/>
</dbReference>
<dbReference type="Pfam" id="PF17403">
    <property type="entry name" value="Nrap_D2"/>
    <property type="match status" value="1"/>
</dbReference>
<sequence length="398" mass="45799">MKNYICLQIIVFSKRQLFKLQAEEMTKEMQLSDGKKKVIADALSRLKKILLSLPEIDIDNICDTSWISNGIKVPWKWKGFSINGGVKLQKPTSIEIAGSFPLETSSKSERVIHAKDYLNFRYHHKRALYSAYIASHLYGHDIVEDMSYTFSNGDHLRPMLSVILKGKSLKRVTFKLLPCPGDTAFRLERFAPVMSNIRSQWYKNSQDEEEKFPTTPHYNASLLCDMCMEKHLQHILEMSQDFPSFKQSLMVFRVWLHQRELDKGPGSFSAFLAAMLISYLLQEKKLSRRMTTQQIVRSTLHYLAQSDWTEHGIALNPEGVDSSTLPSIDDFHSAYEVVFIDQTGFLNLCAEMKKNTYEQVKFEASCTLGYLSDSSVDSFQLLCMTSVPFSRKYDQVIQ</sequence>
<organism evidence="10 11">
    <name type="scientific">Stichopus japonicus</name>
    <name type="common">Sea cucumber</name>
    <dbReference type="NCBI Taxonomy" id="307972"/>
    <lineage>
        <taxon>Eukaryota</taxon>
        <taxon>Metazoa</taxon>
        <taxon>Echinodermata</taxon>
        <taxon>Eleutherozoa</taxon>
        <taxon>Echinozoa</taxon>
        <taxon>Holothuroidea</taxon>
        <taxon>Aspidochirotacea</taxon>
        <taxon>Aspidochirotida</taxon>
        <taxon>Stichopodidae</taxon>
        <taxon>Apostichopus</taxon>
    </lineage>
</organism>
<evidence type="ECO:0000256" key="6">
    <source>
        <dbReference type="ARBA" id="ARBA00035000"/>
    </source>
</evidence>
<evidence type="ECO:0000256" key="4">
    <source>
        <dbReference type="ARBA" id="ARBA00022884"/>
    </source>
</evidence>
<comment type="similarity">
    <text evidence="2 7">Belongs to the NRAP family.</text>
</comment>
<evidence type="ECO:0000256" key="2">
    <source>
        <dbReference type="ARBA" id="ARBA00006674"/>
    </source>
</evidence>
<evidence type="ECO:0000256" key="5">
    <source>
        <dbReference type="ARBA" id="ARBA00023242"/>
    </source>
</evidence>
<dbReference type="Gene3D" id="1.10.1410.10">
    <property type="match status" value="1"/>
</dbReference>
<dbReference type="PANTHER" id="PTHR17972">
    <property type="entry name" value="NUCLEOLAR RNA-ASSOCIATED PROTEIN"/>
    <property type="match status" value="1"/>
</dbReference>
<evidence type="ECO:0000256" key="3">
    <source>
        <dbReference type="ARBA" id="ARBA00016437"/>
    </source>
</evidence>
<dbReference type="GO" id="GO:0034456">
    <property type="term" value="C:UTP-C complex"/>
    <property type="evidence" value="ECO:0007669"/>
    <property type="project" value="TreeGrafter"/>
</dbReference>
<proteinExistence type="inferred from homology"/>
<evidence type="ECO:0000259" key="8">
    <source>
        <dbReference type="Pfam" id="PF03813"/>
    </source>
</evidence>
<keyword evidence="4 7" id="KW-0694">RNA-binding</keyword>
<evidence type="ECO:0000259" key="9">
    <source>
        <dbReference type="Pfam" id="PF17403"/>
    </source>
</evidence>